<sequence>MQMKKWRIVVSENGEENGDIWSADAAKVFELKIELAHISQGSLDIASYFNKIKQLWDDIDTLSISRARAYSNCGFKSDYQMDDDVQKVYQFLMGLNDTYVQTRSNIFMIKPFPSVSTVYSILLSDEKQRHVSTSPQFLPTSASFNVEVSKQGFPSRVNFYVQKSPICKYCKKPGHTIDKCYKLHGYPTNFMFTKGSGSRKTAAHVEVNSPRPPATVVPTMGPESVKPSESGNISMDPGLTQDQFSQLMILLQQSHLSSDSSFTPTLMASANFADSGASDHIASHKDLLVNLQTLPVPYLVSLPNGYKVKASSLKMPLVLGKLDHNLYKLLLAPFASASTTSCSSCTVNSHVVPTVCAFSEIYENVKNVTNVNVVISDETHVNTDANLNNINKIDVVWHYRLGHIPFSTMKHIYMLGSQLSSKQFFSCPICPLARQTRLPFLDSSIQTKKPFQLIYIDSWGPYHSPTYTGSKYIFGNIVNITIDQPNNYTYRALYIIITFSERDVIFHDHIFPFVQYDFVTPTMSNLPFYARFDHSAKKSPSSIPDYFSPAPPSVHSGFHNSFPSNCLDYELPAATVPEWQVPMRKTFKALEANVDWDIVELPKGKKPIGCKWMRTWSFCFCWCTISSISFSLYFSGLQDKKSLYGLRQSSRQRYTKLSQSLSSRGYMYSLNDNSLFTRGSGNALFILVVYVDDIIITETDLCEISTVKTFLHDQFKIKYLGQLNYFLGIEVLYSKGGVFLHQKMCNDLAGRSDHLHSIQLFEVLSIFT</sequence>
<gene>
    <name evidence="2" type="primary">LOC142180166</name>
</gene>
<evidence type="ECO:0000313" key="1">
    <source>
        <dbReference type="Proteomes" id="UP000790787"/>
    </source>
</evidence>
<organism evidence="1 2">
    <name type="scientific">Nicotiana tabacum</name>
    <name type="common">Common tobacco</name>
    <dbReference type="NCBI Taxonomy" id="4097"/>
    <lineage>
        <taxon>Eukaryota</taxon>
        <taxon>Viridiplantae</taxon>
        <taxon>Streptophyta</taxon>
        <taxon>Embryophyta</taxon>
        <taxon>Tracheophyta</taxon>
        <taxon>Spermatophyta</taxon>
        <taxon>Magnoliopsida</taxon>
        <taxon>eudicotyledons</taxon>
        <taxon>Gunneridae</taxon>
        <taxon>Pentapetalae</taxon>
        <taxon>asterids</taxon>
        <taxon>lamiids</taxon>
        <taxon>Solanales</taxon>
        <taxon>Solanaceae</taxon>
        <taxon>Nicotianoideae</taxon>
        <taxon>Nicotianeae</taxon>
        <taxon>Nicotiana</taxon>
    </lineage>
</organism>
<dbReference type="Proteomes" id="UP000790787">
    <property type="component" value="Chromosome 4"/>
</dbReference>
<reference evidence="2" key="2">
    <citation type="submission" date="2025-08" db="UniProtKB">
        <authorList>
            <consortium name="RefSeq"/>
        </authorList>
    </citation>
    <scope>IDENTIFICATION</scope>
    <source>
        <tissue evidence="2">Leaf</tissue>
    </source>
</reference>
<proteinExistence type="predicted"/>
<keyword evidence="1" id="KW-1185">Reference proteome</keyword>
<accession>A0AC58UCK1</accession>
<name>A0AC58UCK1_TOBAC</name>
<dbReference type="RefSeq" id="XP_075107208.1">
    <property type="nucleotide sequence ID" value="XM_075251107.1"/>
</dbReference>
<evidence type="ECO:0000313" key="2">
    <source>
        <dbReference type="RefSeq" id="XP_075107208.1"/>
    </source>
</evidence>
<protein>
    <submittedName>
        <fullName evidence="2">Uncharacterized protein LOC142180166</fullName>
    </submittedName>
</protein>
<reference evidence="1" key="1">
    <citation type="journal article" date="2014" name="Nat. Commun.">
        <title>The tobacco genome sequence and its comparison with those of tomato and potato.</title>
        <authorList>
            <person name="Sierro N."/>
            <person name="Battey J.N."/>
            <person name="Ouadi S."/>
            <person name="Bakaher N."/>
            <person name="Bovet L."/>
            <person name="Willig A."/>
            <person name="Goepfert S."/>
            <person name="Peitsch M.C."/>
            <person name="Ivanov N.V."/>
        </authorList>
    </citation>
    <scope>NUCLEOTIDE SEQUENCE [LARGE SCALE GENOMIC DNA]</scope>
</reference>